<accession>A0A1R4JN68</accession>
<keyword evidence="3" id="KW-1003">Cell membrane</keyword>
<dbReference type="SUPFAM" id="SSF161098">
    <property type="entry name" value="MetI-like"/>
    <property type="match status" value="1"/>
</dbReference>
<dbReference type="PANTHER" id="PTHR43386">
    <property type="entry name" value="OLIGOPEPTIDE TRANSPORT SYSTEM PERMEASE PROTEIN APPC"/>
    <property type="match status" value="1"/>
</dbReference>
<dbReference type="STRING" id="1255658.FM114_08595"/>
<dbReference type="AlphaFoldDB" id="A0A1R4JN68"/>
<dbReference type="Gene3D" id="1.10.3720.10">
    <property type="entry name" value="MetI-like"/>
    <property type="match status" value="1"/>
</dbReference>
<dbReference type="CDD" id="cd06261">
    <property type="entry name" value="TM_PBP2"/>
    <property type="match status" value="1"/>
</dbReference>
<feature type="transmembrane region" description="Helical" evidence="7">
    <location>
        <begin position="64"/>
        <end position="87"/>
    </location>
</feature>
<comment type="subcellular location">
    <subcellularLocation>
        <location evidence="1 7">Cell membrane</location>
        <topology evidence="1 7">Multi-pass membrane protein</topology>
    </subcellularLocation>
</comment>
<dbReference type="PROSITE" id="PS50928">
    <property type="entry name" value="ABC_TM1"/>
    <property type="match status" value="1"/>
</dbReference>
<feature type="transmembrane region" description="Helical" evidence="7">
    <location>
        <begin position="7"/>
        <end position="26"/>
    </location>
</feature>
<dbReference type="GO" id="GO:0055085">
    <property type="term" value="P:transmembrane transport"/>
    <property type="evidence" value="ECO:0007669"/>
    <property type="project" value="InterPro"/>
</dbReference>
<feature type="transmembrane region" description="Helical" evidence="7">
    <location>
        <begin position="186"/>
        <end position="214"/>
    </location>
</feature>
<organism evidence="9 10">
    <name type="scientific">Luteococcus japonicus LSP_Lj1</name>
    <dbReference type="NCBI Taxonomy" id="1255658"/>
    <lineage>
        <taxon>Bacteria</taxon>
        <taxon>Bacillati</taxon>
        <taxon>Actinomycetota</taxon>
        <taxon>Actinomycetes</taxon>
        <taxon>Propionibacteriales</taxon>
        <taxon>Propionibacteriaceae</taxon>
        <taxon>Luteococcus</taxon>
    </lineage>
</organism>
<dbReference type="GO" id="GO:0005886">
    <property type="term" value="C:plasma membrane"/>
    <property type="evidence" value="ECO:0007669"/>
    <property type="project" value="UniProtKB-SubCell"/>
</dbReference>
<evidence type="ECO:0000313" key="10">
    <source>
        <dbReference type="Proteomes" id="UP000188342"/>
    </source>
</evidence>
<keyword evidence="4 7" id="KW-0812">Transmembrane</keyword>
<comment type="similarity">
    <text evidence="7">Belongs to the binding-protein-dependent transport system permease family.</text>
</comment>
<feature type="domain" description="ABC transmembrane type-1" evidence="8">
    <location>
        <begin position="66"/>
        <end position="256"/>
    </location>
</feature>
<keyword evidence="5 7" id="KW-1133">Transmembrane helix</keyword>
<evidence type="ECO:0000256" key="6">
    <source>
        <dbReference type="ARBA" id="ARBA00023136"/>
    </source>
</evidence>
<evidence type="ECO:0000313" key="9">
    <source>
        <dbReference type="EMBL" id="SJN33437.1"/>
    </source>
</evidence>
<sequence>MRRLPLWSGAVLVGGLVLTALVSLLWTPFDPTAVDPTQRLQAPGWPHLLGTDAMGIDVFSRLMAGARICLLVGVVAVSIAAVIGVPLGMLAGMKRGRLGQFVMRCTDVLYAFPALLLAILLAAAVGGSTVTGMIAIGIATVPVFVRITRAACLQVMSQDYVMAARSCGTTWPTIARRHVWPNIAPLVGVQASVSFAMAILAEAALSYLGLATAITTPSWGRMLYEAQSKQLFSHPEQVIWPGIAIALAVLGFNLLGDGLRELLDPRLREVQ</sequence>
<evidence type="ECO:0000256" key="5">
    <source>
        <dbReference type="ARBA" id="ARBA00022989"/>
    </source>
</evidence>
<name>A0A1R4JN68_9ACTN</name>
<evidence type="ECO:0000256" key="7">
    <source>
        <dbReference type="RuleBase" id="RU363032"/>
    </source>
</evidence>
<feature type="transmembrane region" description="Helical" evidence="7">
    <location>
        <begin position="133"/>
        <end position="152"/>
    </location>
</feature>
<dbReference type="InterPro" id="IPR035906">
    <property type="entry name" value="MetI-like_sf"/>
</dbReference>
<evidence type="ECO:0000256" key="4">
    <source>
        <dbReference type="ARBA" id="ARBA00022692"/>
    </source>
</evidence>
<dbReference type="OrthoDB" id="8906042at2"/>
<keyword evidence="10" id="KW-1185">Reference proteome</keyword>
<dbReference type="InterPro" id="IPR000515">
    <property type="entry name" value="MetI-like"/>
</dbReference>
<keyword evidence="6 7" id="KW-0472">Membrane</keyword>
<dbReference type="PANTHER" id="PTHR43386:SF25">
    <property type="entry name" value="PEPTIDE ABC TRANSPORTER PERMEASE PROTEIN"/>
    <property type="match status" value="1"/>
</dbReference>
<evidence type="ECO:0000256" key="3">
    <source>
        <dbReference type="ARBA" id="ARBA00022475"/>
    </source>
</evidence>
<reference evidence="9 10" key="1">
    <citation type="submission" date="2017-02" db="EMBL/GenBank/DDBJ databases">
        <authorList>
            <person name="Peterson S.W."/>
        </authorList>
    </citation>
    <scope>NUCLEOTIDE SEQUENCE [LARGE SCALE GENOMIC DNA]</scope>
    <source>
        <strain evidence="9 10">LSP_Lj1</strain>
    </source>
</reference>
<feature type="transmembrane region" description="Helical" evidence="7">
    <location>
        <begin position="108"/>
        <end position="127"/>
    </location>
</feature>
<dbReference type="InterPro" id="IPR050366">
    <property type="entry name" value="BP-dependent_transpt_permease"/>
</dbReference>
<dbReference type="Proteomes" id="UP000188342">
    <property type="component" value="Unassembled WGS sequence"/>
</dbReference>
<proteinExistence type="inferred from homology"/>
<gene>
    <name evidence="9" type="ORF">FM114_08595</name>
</gene>
<dbReference type="EMBL" id="FUKQ01000032">
    <property type="protein sequence ID" value="SJN33437.1"/>
    <property type="molecule type" value="Genomic_DNA"/>
</dbReference>
<evidence type="ECO:0000256" key="2">
    <source>
        <dbReference type="ARBA" id="ARBA00022448"/>
    </source>
</evidence>
<protein>
    <submittedName>
        <fullName evidence="9">Dipeptide transport system permease protein DppC (TC 3.A.1.5.2)</fullName>
    </submittedName>
</protein>
<evidence type="ECO:0000259" key="8">
    <source>
        <dbReference type="PROSITE" id="PS50928"/>
    </source>
</evidence>
<dbReference type="RefSeq" id="WP_094764728.1">
    <property type="nucleotide sequence ID" value="NZ_FUKQ01000032.1"/>
</dbReference>
<keyword evidence="2 7" id="KW-0813">Transport</keyword>
<feature type="transmembrane region" description="Helical" evidence="7">
    <location>
        <begin position="238"/>
        <end position="256"/>
    </location>
</feature>
<dbReference type="Pfam" id="PF00528">
    <property type="entry name" value="BPD_transp_1"/>
    <property type="match status" value="1"/>
</dbReference>
<evidence type="ECO:0000256" key="1">
    <source>
        <dbReference type="ARBA" id="ARBA00004651"/>
    </source>
</evidence>